<evidence type="ECO:0000313" key="3">
    <source>
        <dbReference type="Proteomes" id="UP001274830"/>
    </source>
</evidence>
<keyword evidence="3" id="KW-1185">Reference proteome</keyword>
<protein>
    <recommendedName>
        <fullName evidence="4">Myb-like domain-containing protein</fullName>
    </recommendedName>
</protein>
<feature type="region of interest" description="Disordered" evidence="1">
    <location>
        <begin position="158"/>
        <end position="228"/>
    </location>
</feature>
<evidence type="ECO:0000256" key="1">
    <source>
        <dbReference type="SAM" id="MobiDB-lite"/>
    </source>
</evidence>
<name>A0AAE0WRS3_9PEZI</name>
<dbReference type="Proteomes" id="UP001274830">
    <property type="component" value="Unassembled WGS sequence"/>
</dbReference>
<accession>A0AAE0WRS3</accession>
<comment type="caution">
    <text evidence="2">The sequence shown here is derived from an EMBL/GenBank/DDBJ whole genome shotgun (WGS) entry which is preliminary data.</text>
</comment>
<organism evidence="2 3">
    <name type="scientific">Recurvomyces mirabilis</name>
    <dbReference type="NCBI Taxonomy" id="574656"/>
    <lineage>
        <taxon>Eukaryota</taxon>
        <taxon>Fungi</taxon>
        <taxon>Dikarya</taxon>
        <taxon>Ascomycota</taxon>
        <taxon>Pezizomycotina</taxon>
        <taxon>Dothideomycetes</taxon>
        <taxon>Dothideomycetidae</taxon>
        <taxon>Mycosphaerellales</taxon>
        <taxon>Teratosphaeriaceae</taxon>
        <taxon>Recurvomyces</taxon>
    </lineage>
</organism>
<sequence>MSSSRQTYTTMPGTIDPQQMCGDVTTAGTVSNEWYAPTSYAYDNPYSTPFPSSTIEGQPWPAYARASIPDISSAQHQHVYAAPNTVTSYIQYSPNLKDPSRPRSSPSTFGPSVENIAWPGTSSGLGINYALAASNVPTPPVTSTFPPAVFQYPIEEQQYSTSTASPPEIRHPQPRRSYPSIAPVPSNLSSSSLATIKRSRMAEDEDQTETSSASGSKRRKRTSSVASADMSEDDRYLVQLKEDEALPWKDIATRFHTDKGKNFQVAALQMRYKRLREKYRMWEEQDLSALRSAHEYWDKYKWEIISAKMLDFGLNERWPARHCARKFQELESVAMAQHATTTAGLTPGMSQYSSPVDAPMQFAFMPIS</sequence>
<reference evidence="2" key="1">
    <citation type="submission" date="2023-07" db="EMBL/GenBank/DDBJ databases">
        <title>Black Yeasts Isolated from many extreme environments.</title>
        <authorList>
            <person name="Coleine C."/>
            <person name="Stajich J.E."/>
            <person name="Selbmann L."/>
        </authorList>
    </citation>
    <scope>NUCLEOTIDE SEQUENCE</scope>
    <source>
        <strain evidence="2">CCFEE 5485</strain>
    </source>
</reference>
<evidence type="ECO:0008006" key="4">
    <source>
        <dbReference type="Google" id="ProtNLM"/>
    </source>
</evidence>
<feature type="region of interest" description="Disordered" evidence="1">
    <location>
        <begin position="1"/>
        <end position="22"/>
    </location>
</feature>
<evidence type="ECO:0000313" key="2">
    <source>
        <dbReference type="EMBL" id="KAK3676633.1"/>
    </source>
</evidence>
<dbReference type="AlphaFoldDB" id="A0AAE0WRS3"/>
<dbReference type="EMBL" id="JAUTXT010000009">
    <property type="protein sequence ID" value="KAK3676633.1"/>
    <property type="molecule type" value="Genomic_DNA"/>
</dbReference>
<proteinExistence type="predicted"/>
<gene>
    <name evidence="2" type="ORF">LTR78_003407</name>
</gene>
<feature type="compositionally biased region" description="Polar residues" evidence="1">
    <location>
        <begin position="1"/>
        <end position="12"/>
    </location>
</feature>